<keyword evidence="8" id="KW-0800">Toxin</keyword>
<keyword evidence="5 8" id="KW-0378">Hydrolase</keyword>
<comment type="function">
    <text evidence="8">Toxic component of a toxin-antitoxin (TA) system. An RNase.</text>
</comment>
<name>A0A1I6IL85_9EURY</name>
<dbReference type="PANTHER" id="PTHR33653:SF1">
    <property type="entry name" value="RIBONUCLEASE VAPC2"/>
    <property type="match status" value="1"/>
</dbReference>
<proteinExistence type="inferred from homology"/>
<comment type="similarity">
    <text evidence="7 8">Belongs to the PINc/VapC protein family.</text>
</comment>
<feature type="binding site" evidence="8">
    <location>
        <position position="97"/>
    </location>
    <ligand>
        <name>Mg(2+)</name>
        <dbReference type="ChEBI" id="CHEBI:18420"/>
    </ligand>
</feature>
<dbReference type="EC" id="3.1.-.-" evidence="8"/>
<keyword evidence="6 8" id="KW-0460">Magnesium</keyword>
<protein>
    <recommendedName>
        <fullName evidence="8">Ribonuclease VapC</fullName>
        <shortName evidence="8">RNase VapC</shortName>
        <ecNumber evidence="8">3.1.-.-</ecNumber>
    </recommendedName>
    <alternativeName>
        <fullName evidence="8">Putative toxin VapC</fullName>
    </alternativeName>
</protein>
<dbReference type="InterPro" id="IPR002716">
    <property type="entry name" value="PIN_dom"/>
</dbReference>
<dbReference type="CDD" id="cd18754">
    <property type="entry name" value="PIN_VapC4-5_FitB-like"/>
    <property type="match status" value="1"/>
</dbReference>
<feature type="domain" description="PIN" evidence="9">
    <location>
        <begin position="1"/>
        <end position="123"/>
    </location>
</feature>
<evidence type="ECO:0000313" key="11">
    <source>
        <dbReference type="Proteomes" id="UP000243250"/>
    </source>
</evidence>
<dbReference type="RefSeq" id="WP_089883066.1">
    <property type="nucleotide sequence ID" value="NZ_FOYS01000006.1"/>
</dbReference>
<feature type="binding site" evidence="8">
    <location>
        <position position="4"/>
    </location>
    <ligand>
        <name>Mg(2+)</name>
        <dbReference type="ChEBI" id="CHEBI:18420"/>
    </ligand>
</feature>
<evidence type="ECO:0000259" key="9">
    <source>
        <dbReference type="Pfam" id="PF01850"/>
    </source>
</evidence>
<dbReference type="Pfam" id="PF01850">
    <property type="entry name" value="PIN"/>
    <property type="match status" value="1"/>
</dbReference>
<evidence type="ECO:0000256" key="2">
    <source>
        <dbReference type="ARBA" id="ARBA00022649"/>
    </source>
</evidence>
<dbReference type="HAMAP" id="MF_00265">
    <property type="entry name" value="VapC_Nob1"/>
    <property type="match status" value="1"/>
</dbReference>
<keyword evidence="4 8" id="KW-0479">Metal-binding</keyword>
<keyword evidence="11" id="KW-1185">Reference proteome</keyword>
<evidence type="ECO:0000256" key="4">
    <source>
        <dbReference type="ARBA" id="ARBA00022723"/>
    </source>
</evidence>
<organism evidence="10 11">
    <name type="scientific">Halogeometricum limi</name>
    <dbReference type="NCBI Taxonomy" id="555875"/>
    <lineage>
        <taxon>Archaea</taxon>
        <taxon>Methanobacteriati</taxon>
        <taxon>Methanobacteriota</taxon>
        <taxon>Stenosarchaea group</taxon>
        <taxon>Halobacteria</taxon>
        <taxon>Halobacteriales</taxon>
        <taxon>Haloferacaceae</taxon>
        <taxon>Halogeometricum</taxon>
    </lineage>
</organism>
<keyword evidence="2 8" id="KW-1277">Toxin-antitoxin system</keyword>
<dbReference type="GO" id="GO:0090729">
    <property type="term" value="F:toxin activity"/>
    <property type="evidence" value="ECO:0007669"/>
    <property type="project" value="UniProtKB-KW"/>
</dbReference>
<keyword evidence="3 8" id="KW-0540">Nuclease</keyword>
<dbReference type="GO" id="GO:0004540">
    <property type="term" value="F:RNA nuclease activity"/>
    <property type="evidence" value="ECO:0007669"/>
    <property type="project" value="InterPro"/>
</dbReference>
<evidence type="ECO:0000256" key="7">
    <source>
        <dbReference type="ARBA" id="ARBA00038093"/>
    </source>
</evidence>
<dbReference type="SUPFAM" id="SSF88723">
    <property type="entry name" value="PIN domain-like"/>
    <property type="match status" value="1"/>
</dbReference>
<sequence>MIVDTNVLIRLMQGNERAMQRVRELERNHVPLTLSSMTLFELYHSIERVSNPDQRRRQIEMVLDSRPVYPADDAVMKKAGRLDGRLTDDGRQIGIGDSIIAATALVHEESVLTENAEHFGRIEELDVESY</sequence>
<dbReference type="EMBL" id="FOYS01000006">
    <property type="protein sequence ID" value="SFR67463.1"/>
    <property type="molecule type" value="Genomic_DNA"/>
</dbReference>
<gene>
    <name evidence="8" type="primary">vapC</name>
    <name evidence="10" type="ORF">SAMN04488124_3365</name>
</gene>
<reference evidence="11" key="1">
    <citation type="submission" date="2016-10" db="EMBL/GenBank/DDBJ databases">
        <authorList>
            <person name="Varghese N."/>
            <person name="Submissions S."/>
        </authorList>
    </citation>
    <scope>NUCLEOTIDE SEQUENCE [LARGE SCALE GENOMIC DNA]</scope>
    <source>
        <strain evidence="11">CGMCC 1.8711</strain>
    </source>
</reference>
<dbReference type="GO" id="GO:0016787">
    <property type="term" value="F:hydrolase activity"/>
    <property type="evidence" value="ECO:0007669"/>
    <property type="project" value="UniProtKB-KW"/>
</dbReference>
<dbReference type="PANTHER" id="PTHR33653">
    <property type="entry name" value="RIBONUCLEASE VAPC2"/>
    <property type="match status" value="1"/>
</dbReference>
<dbReference type="AlphaFoldDB" id="A0A1I6IL85"/>
<dbReference type="GO" id="GO:0000287">
    <property type="term" value="F:magnesium ion binding"/>
    <property type="evidence" value="ECO:0007669"/>
    <property type="project" value="UniProtKB-UniRule"/>
</dbReference>
<evidence type="ECO:0000313" key="10">
    <source>
        <dbReference type="EMBL" id="SFR67463.1"/>
    </source>
</evidence>
<accession>A0A1I6IL85</accession>
<dbReference type="InterPro" id="IPR029060">
    <property type="entry name" value="PIN-like_dom_sf"/>
</dbReference>
<evidence type="ECO:0000256" key="6">
    <source>
        <dbReference type="ARBA" id="ARBA00022842"/>
    </source>
</evidence>
<evidence type="ECO:0000256" key="8">
    <source>
        <dbReference type="HAMAP-Rule" id="MF_00265"/>
    </source>
</evidence>
<comment type="cofactor">
    <cofactor evidence="1 8">
        <name>Mg(2+)</name>
        <dbReference type="ChEBI" id="CHEBI:18420"/>
    </cofactor>
</comment>
<evidence type="ECO:0000256" key="5">
    <source>
        <dbReference type="ARBA" id="ARBA00022801"/>
    </source>
</evidence>
<dbReference type="Proteomes" id="UP000243250">
    <property type="component" value="Unassembled WGS sequence"/>
</dbReference>
<dbReference type="STRING" id="555875.SAMN04488124_3365"/>
<dbReference type="InterPro" id="IPR022907">
    <property type="entry name" value="VapC_family"/>
</dbReference>
<dbReference type="OrthoDB" id="38049at2157"/>
<evidence type="ECO:0000256" key="3">
    <source>
        <dbReference type="ARBA" id="ARBA00022722"/>
    </source>
</evidence>
<dbReference type="Gene3D" id="3.40.50.1010">
    <property type="entry name" value="5'-nuclease"/>
    <property type="match status" value="1"/>
</dbReference>
<dbReference type="InterPro" id="IPR050556">
    <property type="entry name" value="Type_II_TA_system_RNase"/>
</dbReference>
<evidence type="ECO:0000256" key="1">
    <source>
        <dbReference type="ARBA" id="ARBA00001946"/>
    </source>
</evidence>